<name>A0AAV7U1C7_PLEWA</name>
<dbReference type="AlphaFoldDB" id="A0AAV7U1C7"/>
<gene>
    <name evidence="2" type="ORF">NDU88_007113</name>
</gene>
<feature type="region of interest" description="Disordered" evidence="1">
    <location>
        <begin position="1"/>
        <end position="81"/>
    </location>
</feature>
<dbReference type="Proteomes" id="UP001066276">
    <property type="component" value="Chromosome 3_2"/>
</dbReference>
<protein>
    <submittedName>
        <fullName evidence="2">Uncharacterized protein</fullName>
    </submittedName>
</protein>
<evidence type="ECO:0000313" key="2">
    <source>
        <dbReference type="EMBL" id="KAJ1181914.1"/>
    </source>
</evidence>
<accession>A0AAV7U1C7</accession>
<comment type="caution">
    <text evidence="2">The sequence shown here is derived from an EMBL/GenBank/DDBJ whole genome shotgun (WGS) entry which is preliminary data.</text>
</comment>
<evidence type="ECO:0000256" key="1">
    <source>
        <dbReference type="SAM" id="MobiDB-lite"/>
    </source>
</evidence>
<sequence>MHAGVLTRAAAHAETPCGAKAGCSDGTGGDTWRRGRRHTLAYQDPDRPSGGARSRGPAEMVVVGPSSGADHAAIHRRQCRQ</sequence>
<dbReference type="EMBL" id="JANPWB010000006">
    <property type="protein sequence ID" value="KAJ1181914.1"/>
    <property type="molecule type" value="Genomic_DNA"/>
</dbReference>
<evidence type="ECO:0000313" key="3">
    <source>
        <dbReference type="Proteomes" id="UP001066276"/>
    </source>
</evidence>
<organism evidence="2 3">
    <name type="scientific">Pleurodeles waltl</name>
    <name type="common">Iberian ribbed newt</name>
    <dbReference type="NCBI Taxonomy" id="8319"/>
    <lineage>
        <taxon>Eukaryota</taxon>
        <taxon>Metazoa</taxon>
        <taxon>Chordata</taxon>
        <taxon>Craniata</taxon>
        <taxon>Vertebrata</taxon>
        <taxon>Euteleostomi</taxon>
        <taxon>Amphibia</taxon>
        <taxon>Batrachia</taxon>
        <taxon>Caudata</taxon>
        <taxon>Salamandroidea</taxon>
        <taxon>Salamandridae</taxon>
        <taxon>Pleurodelinae</taxon>
        <taxon>Pleurodeles</taxon>
    </lineage>
</organism>
<keyword evidence="3" id="KW-1185">Reference proteome</keyword>
<proteinExistence type="predicted"/>
<reference evidence="2" key="1">
    <citation type="journal article" date="2022" name="bioRxiv">
        <title>Sequencing and chromosome-scale assembly of the giantPleurodeles waltlgenome.</title>
        <authorList>
            <person name="Brown T."/>
            <person name="Elewa A."/>
            <person name="Iarovenko S."/>
            <person name="Subramanian E."/>
            <person name="Araus A.J."/>
            <person name="Petzold A."/>
            <person name="Susuki M."/>
            <person name="Suzuki K.-i.T."/>
            <person name="Hayashi T."/>
            <person name="Toyoda A."/>
            <person name="Oliveira C."/>
            <person name="Osipova E."/>
            <person name="Leigh N.D."/>
            <person name="Simon A."/>
            <person name="Yun M.H."/>
        </authorList>
    </citation>
    <scope>NUCLEOTIDE SEQUENCE</scope>
    <source>
        <strain evidence="2">20211129_DDA</strain>
        <tissue evidence="2">Liver</tissue>
    </source>
</reference>